<dbReference type="Proteomes" id="UP001291999">
    <property type="component" value="Unassembled WGS sequence"/>
</dbReference>
<name>A0ABU5KB51_9ACTN</name>
<protein>
    <recommendedName>
        <fullName evidence="3">Transcriptional regulator, AbiEi antitoxin, Type IV TA system</fullName>
    </recommendedName>
</protein>
<accession>A0ABU5KB51</accession>
<organism evidence="1 2">
    <name type="scientific">Nocardioides renjunii</name>
    <dbReference type="NCBI Taxonomy" id="3095075"/>
    <lineage>
        <taxon>Bacteria</taxon>
        <taxon>Bacillati</taxon>
        <taxon>Actinomycetota</taxon>
        <taxon>Actinomycetes</taxon>
        <taxon>Propionibacteriales</taxon>
        <taxon>Nocardioidaceae</taxon>
        <taxon>Nocardioides</taxon>
    </lineage>
</organism>
<evidence type="ECO:0000313" key="2">
    <source>
        <dbReference type="Proteomes" id="UP001291999"/>
    </source>
</evidence>
<dbReference type="RefSeq" id="WP_322424216.1">
    <property type="nucleotide sequence ID" value="NZ_JAXQPW010000002.1"/>
</dbReference>
<sequence length="318" mass="35725">MHRPSPPDLDNVVRLRRELVEDGYTDHQLARLVSAGVLHRVRHGAYVDAALWDRLSAADRHRVLCRAALRTAHPLAALTHVSAVVERGVPVWNISLDEVHMTRTDGNGGRREAGVVHHGGELSEHDVEIVNGVRVSPAARSAVEVLSTATPEAALVVVNGLLHSEQMSVDELVAAVEAMKHWPHTLSAHVVLALADGRMESPAESRTYYMCRQQRLPRPEPQVVIRDERGRVVGRVDFAWPHHGVFLEFDGRIKYELHRREGETLDQYLLREKKREERICLLTGWVCIRIGWADLEDPAATATRIRRLLESRTRPVGA</sequence>
<evidence type="ECO:0000313" key="1">
    <source>
        <dbReference type="EMBL" id="MDZ5662078.1"/>
    </source>
</evidence>
<evidence type="ECO:0008006" key="3">
    <source>
        <dbReference type="Google" id="ProtNLM"/>
    </source>
</evidence>
<keyword evidence="2" id="KW-1185">Reference proteome</keyword>
<proteinExistence type="predicted"/>
<gene>
    <name evidence="1" type="ORF">SFC79_09920</name>
</gene>
<dbReference type="EMBL" id="JAXQPW010000002">
    <property type="protein sequence ID" value="MDZ5662078.1"/>
    <property type="molecule type" value="Genomic_DNA"/>
</dbReference>
<reference evidence="1 2" key="1">
    <citation type="submission" date="2023-11" db="EMBL/GenBank/DDBJ databases">
        <title>Novel species in genus Nocardioides.</title>
        <authorList>
            <person name="Zhou H."/>
        </authorList>
    </citation>
    <scope>NUCLEOTIDE SEQUENCE [LARGE SCALE GENOMIC DNA]</scope>
    <source>
        <strain evidence="1 2">S-58</strain>
    </source>
</reference>
<comment type="caution">
    <text evidence="1">The sequence shown here is derived from an EMBL/GenBank/DDBJ whole genome shotgun (WGS) entry which is preliminary data.</text>
</comment>